<dbReference type="KEGG" id="ssck:SPSK_10117"/>
<reference evidence="1 2" key="1">
    <citation type="journal article" date="2014" name="BMC Genomics">
        <title>Comparative genomics of the major fungal agents of human and animal Sporotrichosis: Sporothrix schenckii and Sporothrix brasiliensis.</title>
        <authorList>
            <person name="Teixeira M.M."/>
            <person name="de Almeida L.G."/>
            <person name="Kubitschek-Barreira P."/>
            <person name="Alves F.L."/>
            <person name="Kioshima E.S."/>
            <person name="Abadio A.K."/>
            <person name="Fernandes L."/>
            <person name="Derengowski L.S."/>
            <person name="Ferreira K.S."/>
            <person name="Souza R.C."/>
            <person name="Ruiz J.C."/>
            <person name="de Andrade N.C."/>
            <person name="Paes H.C."/>
            <person name="Nicola A.M."/>
            <person name="Albuquerque P."/>
            <person name="Gerber A.L."/>
            <person name="Martins V.P."/>
            <person name="Peconick L.D."/>
            <person name="Neto A.V."/>
            <person name="Chaucanez C.B."/>
            <person name="Silva P.A."/>
            <person name="Cunha O.L."/>
            <person name="de Oliveira F.F."/>
            <person name="dos Santos T.C."/>
            <person name="Barros A.L."/>
            <person name="Soares M.A."/>
            <person name="de Oliveira L.M."/>
            <person name="Marini M.M."/>
            <person name="Villalobos-Duno H."/>
            <person name="Cunha M.M."/>
            <person name="de Hoog S."/>
            <person name="da Silveira J.F."/>
            <person name="Henrissat B."/>
            <person name="Nino-Vega G.A."/>
            <person name="Cisalpino P.S."/>
            <person name="Mora-Montes H.M."/>
            <person name="Almeida S.R."/>
            <person name="Stajich J.E."/>
            <person name="Lopes-Bezerra L.M."/>
            <person name="Vasconcelos A.T."/>
            <person name="Felipe M.S."/>
        </authorList>
    </citation>
    <scope>NUCLEOTIDE SEQUENCE [LARGE SCALE GENOMIC DNA]</scope>
    <source>
        <strain evidence="1 2">1099-18</strain>
    </source>
</reference>
<dbReference type="OrthoDB" id="10276591at2759"/>
<accession>A0A0F2M8M1</accession>
<dbReference type="VEuPathDB" id="FungiDB:SPSK_10117"/>
<evidence type="ECO:0000313" key="1">
    <source>
        <dbReference type="EMBL" id="KJR86043.1"/>
    </source>
</evidence>
<protein>
    <submittedName>
        <fullName evidence="1">Uncharacterized protein</fullName>
    </submittedName>
</protein>
<reference evidence="1 2" key="2">
    <citation type="journal article" date="2015" name="Eukaryot. Cell">
        <title>Asexual propagation of a virulent clone complex in a human and feline outbreak of sporotrichosis.</title>
        <authorList>
            <person name="Teixeira Mde M."/>
            <person name="Rodrigues A.M."/>
            <person name="Tsui C.K."/>
            <person name="de Almeida L.G."/>
            <person name="Van Diepeningen A.D."/>
            <person name="van den Ende B.G."/>
            <person name="Fernandes G.F."/>
            <person name="Kano R."/>
            <person name="Hamelin R.C."/>
            <person name="Lopes-Bezerra L.M."/>
            <person name="Vasconcelos A.T."/>
            <person name="de Hoog S."/>
            <person name="de Camargo Z.P."/>
            <person name="Felipe M.S."/>
        </authorList>
    </citation>
    <scope>NUCLEOTIDE SEQUENCE [LARGE SCALE GENOMIC DNA]</scope>
    <source>
        <strain evidence="1 2">1099-18</strain>
    </source>
</reference>
<name>A0A0F2M8M1_SPOSC</name>
<proteinExistence type="predicted"/>
<dbReference type="RefSeq" id="XP_016588719.1">
    <property type="nucleotide sequence ID" value="XM_016736673.1"/>
</dbReference>
<dbReference type="Proteomes" id="UP000033710">
    <property type="component" value="Unassembled WGS sequence"/>
</dbReference>
<dbReference type="AlphaFoldDB" id="A0A0F2M8M1"/>
<evidence type="ECO:0000313" key="2">
    <source>
        <dbReference type="Proteomes" id="UP000033710"/>
    </source>
</evidence>
<gene>
    <name evidence="1" type="ORF">SPSK_10117</name>
</gene>
<dbReference type="EMBL" id="AXCR01000007">
    <property type="protein sequence ID" value="KJR86043.1"/>
    <property type="molecule type" value="Genomic_DNA"/>
</dbReference>
<sequence>MKFVTTTFPISLLVVGAISIPVVHYANPETALDKRSYFLRSAWGQKAQDDIKESASVSGLDTVTEAAALPDKRDEAAPDCYSLRSQWSAEISSKRGIAC</sequence>
<dbReference type="GeneID" id="27671950"/>
<organism evidence="1 2">
    <name type="scientific">Sporothrix schenckii 1099-18</name>
    <dbReference type="NCBI Taxonomy" id="1397361"/>
    <lineage>
        <taxon>Eukaryota</taxon>
        <taxon>Fungi</taxon>
        <taxon>Dikarya</taxon>
        <taxon>Ascomycota</taxon>
        <taxon>Pezizomycotina</taxon>
        <taxon>Sordariomycetes</taxon>
        <taxon>Sordariomycetidae</taxon>
        <taxon>Ophiostomatales</taxon>
        <taxon>Ophiostomataceae</taxon>
        <taxon>Sporothrix</taxon>
    </lineage>
</organism>
<comment type="caution">
    <text evidence="1">The sequence shown here is derived from an EMBL/GenBank/DDBJ whole genome shotgun (WGS) entry which is preliminary data.</text>
</comment>